<dbReference type="Pfam" id="PF11443">
    <property type="entry name" value="DUF2828"/>
    <property type="match status" value="1"/>
</dbReference>
<dbReference type="Gene3D" id="3.40.50.410">
    <property type="entry name" value="von Willebrand factor, type A domain"/>
    <property type="match status" value="1"/>
</dbReference>
<evidence type="ECO:0000313" key="5">
    <source>
        <dbReference type="Proteomes" id="UP001275084"/>
    </source>
</evidence>
<dbReference type="InterPro" id="IPR036465">
    <property type="entry name" value="vWFA_dom_sf"/>
</dbReference>
<sequence length="815" mass="90193">MMATENTQTQAEGQNEQWFLKARCPVLLPSSDALTLSTDDFDAFLAETLTPKPADNTTNVASHDDNEALDAEIDKQPPTTAGIRARLEVLMTASASDELPSQIDADHDHDIKDGEVKDNREATHLFMAGLHQSGTTPPNWADNKMYTENGDIAHVSTNEPLIDLFFELEEVVSGPRLRKLLDAAWEKDPLMALKVIFNARSIHLGKSSRTAFYRSAGWLAENHPRTLIANLRWLSRPVIPKKLDKDEDADDLVIVESEPVTDADYDVRNGVAHGYWKDLLNILVLSVNNKLDGLSNPREILNTERTNKREKWPTQEEAKEKREEVRTSRHDVAVEAFEHKPVYRALHLTVARLFAEQLKADLAALNGIDAKAKKTISLCGKWAPSTARFHDKHTLIVSSIAELLYPARTVITNLPADANREIYLRYARETYRKDTAALRKHLEVVERDLSAKTLSNIKYDCVPSAAMSNYAPIFAEKDTDRFEAYLDAVAGEKSRISGATLLPSTLIHAVSAAQHGRAGGGKKHKNATLKARIAAMDAKVVDGQWKTLVQRIKDSGTLEASMAVCDVSGSMGSPVFPDGTCPMDSAIGLSLLLAEVTAPPFGGTFITFSETPVVEKVDLSKTLKEKYEAMQSSAWGMSTNFEAVFLDLILPMAVKNKLAPEDMVRRLFVFSDMQFNEAQGYGGDRWSTSYQRVQEGFKKAGYEVPEMVFWNLAGGRGGYVSGYDEDAAAPKPATAEDEGVALVSGYSQGMLKVFMDKGMFEEEEEVVVAEKHGLDSEDEDMVEVEKQVKKPKQDPLAVVKKSISHKAYAMLKVVD</sequence>
<gene>
    <name evidence="4" type="ORF">B0T25DRAFT_554254</name>
</gene>
<organism evidence="4 5">
    <name type="scientific">Lasiosphaeria hispida</name>
    <dbReference type="NCBI Taxonomy" id="260671"/>
    <lineage>
        <taxon>Eukaryota</taxon>
        <taxon>Fungi</taxon>
        <taxon>Dikarya</taxon>
        <taxon>Ascomycota</taxon>
        <taxon>Pezizomycotina</taxon>
        <taxon>Sordariomycetes</taxon>
        <taxon>Sordariomycetidae</taxon>
        <taxon>Sordariales</taxon>
        <taxon>Lasiosphaeriaceae</taxon>
        <taxon>Lasiosphaeria</taxon>
    </lineage>
</organism>
<accession>A0AAJ0H7U2</accession>
<evidence type="ECO:0000313" key="4">
    <source>
        <dbReference type="EMBL" id="KAK3343406.1"/>
    </source>
</evidence>
<feature type="domain" description="DUF2828" evidence="2">
    <location>
        <begin position="147"/>
        <end position="558"/>
    </location>
</feature>
<feature type="domain" description="DUF7788" evidence="3">
    <location>
        <begin position="561"/>
        <end position="803"/>
    </location>
</feature>
<protein>
    <recommendedName>
        <fullName evidence="6">DUF2828 domain-containing protein</fullName>
    </recommendedName>
</protein>
<reference evidence="4" key="2">
    <citation type="submission" date="2023-06" db="EMBL/GenBank/DDBJ databases">
        <authorList>
            <consortium name="Lawrence Berkeley National Laboratory"/>
            <person name="Haridas S."/>
            <person name="Hensen N."/>
            <person name="Bonometti L."/>
            <person name="Westerberg I."/>
            <person name="Brannstrom I.O."/>
            <person name="Guillou S."/>
            <person name="Cros-Aarteil S."/>
            <person name="Calhoun S."/>
            <person name="Kuo A."/>
            <person name="Mondo S."/>
            <person name="Pangilinan J."/>
            <person name="Riley R."/>
            <person name="Labutti K."/>
            <person name="Andreopoulos B."/>
            <person name="Lipzen A."/>
            <person name="Chen C."/>
            <person name="Yanf M."/>
            <person name="Daum C."/>
            <person name="Ng V."/>
            <person name="Clum A."/>
            <person name="Steindorff A."/>
            <person name="Ohm R."/>
            <person name="Martin F."/>
            <person name="Silar P."/>
            <person name="Natvig D."/>
            <person name="Lalanne C."/>
            <person name="Gautier V."/>
            <person name="Ament-Velasquez S.L."/>
            <person name="Kruys A."/>
            <person name="Hutchinson M.I."/>
            <person name="Powell A.J."/>
            <person name="Barry K."/>
            <person name="Miller A.N."/>
            <person name="Grigoriev I.V."/>
            <person name="Debuchy R."/>
            <person name="Gladieux P."/>
            <person name="Thoren M.H."/>
            <person name="Johannesson H."/>
        </authorList>
    </citation>
    <scope>NUCLEOTIDE SEQUENCE</scope>
    <source>
        <strain evidence="4">CBS 955.72</strain>
    </source>
</reference>
<name>A0AAJ0H7U2_9PEZI</name>
<evidence type="ECO:0000259" key="2">
    <source>
        <dbReference type="Pfam" id="PF11443"/>
    </source>
</evidence>
<dbReference type="Proteomes" id="UP001275084">
    <property type="component" value="Unassembled WGS sequence"/>
</dbReference>
<dbReference type="InterPro" id="IPR056690">
    <property type="entry name" value="DUF7788"/>
</dbReference>
<reference evidence="4" key="1">
    <citation type="journal article" date="2023" name="Mol. Phylogenet. Evol.">
        <title>Genome-scale phylogeny and comparative genomics of the fungal order Sordariales.</title>
        <authorList>
            <person name="Hensen N."/>
            <person name="Bonometti L."/>
            <person name="Westerberg I."/>
            <person name="Brannstrom I.O."/>
            <person name="Guillou S."/>
            <person name="Cros-Aarteil S."/>
            <person name="Calhoun S."/>
            <person name="Haridas S."/>
            <person name="Kuo A."/>
            <person name="Mondo S."/>
            <person name="Pangilinan J."/>
            <person name="Riley R."/>
            <person name="LaButti K."/>
            <person name="Andreopoulos B."/>
            <person name="Lipzen A."/>
            <person name="Chen C."/>
            <person name="Yan M."/>
            <person name="Daum C."/>
            <person name="Ng V."/>
            <person name="Clum A."/>
            <person name="Steindorff A."/>
            <person name="Ohm R.A."/>
            <person name="Martin F."/>
            <person name="Silar P."/>
            <person name="Natvig D.O."/>
            <person name="Lalanne C."/>
            <person name="Gautier V."/>
            <person name="Ament-Velasquez S.L."/>
            <person name="Kruys A."/>
            <person name="Hutchinson M.I."/>
            <person name="Powell A.J."/>
            <person name="Barry K."/>
            <person name="Miller A.N."/>
            <person name="Grigoriev I.V."/>
            <person name="Debuchy R."/>
            <person name="Gladieux P."/>
            <person name="Hiltunen Thoren M."/>
            <person name="Johannesson H."/>
        </authorList>
    </citation>
    <scope>NUCLEOTIDE SEQUENCE</scope>
    <source>
        <strain evidence="4">CBS 955.72</strain>
    </source>
</reference>
<proteinExistence type="predicted"/>
<dbReference type="InterPro" id="IPR011205">
    <property type="entry name" value="UCP015417_vWA"/>
</dbReference>
<dbReference type="Pfam" id="PF25043">
    <property type="entry name" value="DUF7788"/>
    <property type="match status" value="1"/>
</dbReference>
<comment type="caution">
    <text evidence="4">The sequence shown here is derived from an EMBL/GenBank/DDBJ whole genome shotgun (WGS) entry which is preliminary data.</text>
</comment>
<evidence type="ECO:0008006" key="6">
    <source>
        <dbReference type="Google" id="ProtNLM"/>
    </source>
</evidence>
<dbReference type="PANTHER" id="PTHR31373">
    <property type="entry name" value="OS06G0652100 PROTEIN"/>
    <property type="match status" value="1"/>
</dbReference>
<keyword evidence="5" id="KW-1185">Reference proteome</keyword>
<dbReference type="AlphaFoldDB" id="A0AAJ0H7U2"/>
<dbReference type="PANTHER" id="PTHR31373:SF27">
    <property type="entry name" value="TROVE DOMAIN-CONTAINING PROTEIN"/>
    <property type="match status" value="1"/>
</dbReference>
<evidence type="ECO:0000259" key="3">
    <source>
        <dbReference type="Pfam" id="PF25043"/>
    </source>
</evidence>
<feature type="region of interest" description="Disordered" evidence="1">
    <location>
        <begin position="305"/>
        <end position="325"/>
    </location>
</feature>
<evidence type="ECO:0000256" key="1">
    <source>
        <dbReference type="SAM" id="MobiDB-lite"/>
    </source>
</evidence>
<dbReference type="EMBL" id="JAUIQD010000007">
    <property type="protein sequence ID" value="KAK3343406.1"/>
    <property type="molecule type" value="Genomic_DNA"/>
</dbReference>
<dbReference type="InterPro" id="IPR058580">
    <property type="entry name" value="DUF2828"/>
</dbReference>